<evidence type="ECO:0000259" key="3">
    <source>
        <dbReference type="Pfam" id="PF13193"/>
    </source>
</evidence>
<evidence type="ECO:0000313" key="5">
    <source>
        <dbReference type="Proteomes" id="UP000327011"/>
    </source>
</evidence>
<dbReference type="InterPro" id="IPR050237">
    <property type="entry name" value="ATP-dep_AMP-bd_enzyme"/>
</dbReference>
<dbReference type="InterPro" id="IPR042099">
    <property type="entry name" value="ANL_N_sf"/>
</dbReference>
<proteinExistence type="predicted"/>
<evidence type="ECO:0000256" key="1">
    <source>
        <dbReference type="SAM" id="MobiDB-lite"/>
    </source>
</evidence>
<evidence type="ECO:0000259" key="2">
    <source>
        <dbReference type="Pfam" id="PF00501"/>
    </source>
</evidence>
<dbReference type="PANTHER" id="PTHR43767:SF1">
    <property type="entry name" value="NONRIBOSOMAL PEPTIDE SYNTHASE PES1 (EUROFUNG)-RELATED"/>
    <property type="match status" value="1"/>
</dbReference>
<reference evidence="4 5" key="1">
    <citation type="submission" date="2019-09" db="EMBL/GenBank/DDBJ databases">
        <title>Screening of Novel Bioactive Compounds from Soil-Associated.</title>
        <authorList>
            <person name="Gong X."/>
        </authorList>
    </citation>
    <scope>NUCLEOTIDE SEQUENCE [LARGE SCALE GENOMIC DNA]</scope>
    <source>
        <strain evidence="4 5">Gxj-6</strain>
    </source>
</reference>
<dbReference type="PANTHER" id="PTHR43767">
    <property type="entry name" value="LONG-CHAIN-FATTY-ACID--COA LIGASE"/>
    <property type="match status" value="1"/>
</dbReference>
<evidence type="ECO:0000313" key="4">
    <source>
        <dbReference type="EMBL" id="KAA9378317.1"/>
    </source>
</evidence>
<protein>
    <submittedName>
        <fullName evidence="4">AMP-binding protein</fullName>
    </submittedName>
</protein>
<dbReference type="InterPro" id="IPR025110">
    <property type="entry name" value="AMP-bd_C"/>
</dbReference>
<dbReference type="Pfam" id="PF00501">
    <property type="entry name" value="AMP-binding"/>
    <property type="match status" value="1"/>
</dbReference>
<dbReference type="Gene3D" id="3.40.50.12780">
    <property type="entry name" value="N-terminal domain of ligase-like"/>
    <property type="match status" value="1"/>
</dbReference>
<comment type="caution">
    <text evidence="4">The sequence shown here is derived from an EMBL/GenBank/DDBJ whole genome shotgun (WGS) entry which is preliminary data.</text>
</comment>
<feature type="compositionally biased region" description="Polar residues" evidence="1">
    <location>
        <begin position="1"/>
        <end position="14"/>
    </location>
</feature>
<name>A0A5J5K3F3_9ACTN</name>
<dbReference type="SUPFAM" id="SSF56801">
    <property type="entry name" value="Acetyl-CoA synthetase-like"/>
    <property type="match status" value="1"/>
</dbReference>
<feature type="domain" description="AMP-dependent synthetase/ligase" evidence="2">
    <location>
        <begin position="136"/>
        <end position="293"/>
    </location>
</feature>
<feature type="region of interest" description="Disordered" evidence="1">
    <location>
        <begin position="1"/>
        <end position="21"/>
    </location>
</feature>
<dbReference type="PROSITE" id="PS00455">
    <property type="entry name" value="AMP_BINDING"/>
    <property type="match status" value="1"/>
</dbReference>
<dbReference type="EMBL" id="VYTZ01000005">
    <property type="protein sequence ID" value="KAA9378317.1"/>
    <property type="molecule type" value="Genomic_DNA"/>
</dbReference>
<dbReference type="Pfam" id="PF13193">
    <property type="entry name" value="AMP-binding_C"/>
    <property type="match status" value="1"/>
</dbReference>
<organism evidence="4 5">
    <name type="scientific">Microbispora cellulosiformans</name>
    <dbReference type="NCBI Taxonomy" id="2614688"/>
    <lineage>
        <taxon>Bacteria</taxon>
        <taxon>Bacillati</taxon>
        <taxon>Actinomycetota</taxon>
        <taxon>Actinomycetes</taxon>
        <taxon>Streptosporangiales</taxon>
        <taxon>Streptosporangiaceae</taxon>
        <taxon>Microbispora</taxon>
    </lineage>
</organism>
<dbReference type="InterPro" id="IPR045851">
    <property type="entry name" value="AMP-bd_C_sf"/>
</dbReference>
<dbReference type="Gene3D" id="3.30.300.30">
    <property type="match status" value="1"/>
</dbReference>
<sequence>MSSYSPDRFQSTPLVTPAPSPSQFVVTVHQSPARRHQYAVTGRAVASRHRAGTNLTTVLSRPGHRPRTHPGERPVHALVLPAGPALYDAVRRALTGDGPAVLPLSPDLPRPALEAALATLRPTHVVAPDGVRRQPDGVPSGAALIIATSGSTGAPKGVELTAEALLASARASLARLGAGEGDRWLCCLPPSHISGAQVLVRSLLCGAEPIVHPRFSPAAVAASGADHVSLVPTQLRRMLDSGAGVAAFRTILLGGAAAPAGLLAEARAAGARIVTTYGMSETSGGCVYDGVPLDGVDVAIGGDGRVRIAGPVLLSGYRLRDEPHLDDGWFVTSDLGSVEDGRLTVLGRADDVINTGGRKVVAGAVAEVLSGHPAVRDVVVVGRSDPEWGEIVVAVVAGKTGAKVGLDDLRAFAKERLPAYAAPRAVELVPRIPLLPNGKPDMVALRNRNR</sequence>
<dbReference type="GO" id="GO:0016878">
    <property type="term" value="F:acid-thiol ligase activity"/>
    <property type="evidence" value="ECO:0007669"/>
    <property type="project" value="UniProtKB-ARBA"/>
</dbReference>
<gene>
    <name evidence="4" type="ORF">F5972_15715</name>
</gene>
<dbReference type="InterPro" id="IPR000873">
    <property type="entry name" value="AMP-dep_synth/lig_dom"/>
</dbReference>
<dbReference type="InterPro" id="IPR020845">
    <property type="entry name" value="AMP-binding_CS"/>
</dbReference>
<dbReference type="Proteomes" id="UP000327011">
    <property type="component" value="Unassembled WGS sequence"/>
</dbReference>
<keyword evidence="5" id="KW-1185">Reference proteome</keyword>
<dbReference type="AlphaFoldDB" id="A0A5J5K3F3"/>
<feature type="domain" description="AMP-binding enzyme C-terminal" evidence="3">
    <location>
        <begin position="365"/>
        <end position="439"/>
    </location>
</feature>
<accession>A0A5J5K3F3</accession>